<keyword evidence="1" id="KW-0472">Membrane</keyword>
<dbReference type="Gramene" id="KRH48315">
    <property type="protein sequence ID" value="KRH48315"/>
    <property type="gene ID" value="GLYMA_07G082300"/>
</dbReference>
<organism evidence="3">
    <name type="scientific">Glycine max</name>
    <name type="common">Soybean</name>
    <name type="synonym">Glycine hispida</name>
    <dbReference type="NCBI Taxonomy" id="3847"/>
    <lineage>
        <taxon>Eukaryota</taxon>
        <taxon>Viridiplantae</taxon>
        <taxon>Streptophyta</taxon>
        <taxon>Embryophyta</taxon>
        <taxon>Tracheophyta</taxon>
        <taxon>Spermatophyta</taxon>
        <taxon>Magnoliopsida</taxon>
        <taxon>eudicotyledons</taxon>
        <taxon>Gunneridae</taxon>
        <taxon>Pentapetalae</taxon>
        <taxon>rosids</taxon>
        <taxon>fabids</taxon>
        <taxon>Fabales</taxon>
        <taxon>Fabaceae</taxon>
        <taxon>Papilionoideae</taxon>
        <taxon>50 kb inversion clade</taxon>
        <taxon>NPAAA clade</taxon>
        <taxon>indigoferoid/millettioid clade</taxon>
        <taxon>Phaseoleae</taxon>
        <taxon>Glycine</taxon>
        <taxon>Glycine subgen. Soja</taxon>
    </lineage>
</organism>
<name>I1KIL3_SOYBN</name>
<dbReference type="Proteomes" id="UP000008827">
    <property type="component" value="Chromosome 7"/>
</dbReference>
<accession>I1KIL3</accession>
<reference evidence="2 3" key="1">
    <citation type="journal article" date="2010" name="Nature">
        <title>Genome sequence of the palaeopolyploid soybean.</title>
        <authorList>
            <person name="Schmutz J."/>
            <person name="Cannon S.B."/>
            <person name="Schlueter J."/>
            <person name="Ma J."/>
            <person name="Mitros T."/>
            <person name="Nelson W."/>
            <person name="Hyten D.L."/>
            <person name="Song Q."/>
            <person name="Thelen J.J."/>
            <person name="Cheng J."/>
            <person name="Xu D."/>
            <person name="Hellsten U."/>
            <person name="May G.D."/>
            <person name="Yu Y."/>
            <person name="Sakurai T."/>
            <person name="Umezawa T."/>
            <person name="Bhattacharyya M.K."/>
            <person name="Sandhu D."/>
            <person name="Valliyodan B."/>
            <person name="Lindquist E."/>
            <person name="Peto M."/>
            <person name="Grant D."/>
            <person name="Shu S."/>
            <person name="Goodstein D."/>
            <person name="Barry K."/>
            <person name="Futrell-Griggs M."/>
            <person name="Abernathy B."/>
            <person name="Du J."/>
            <person name="Tian Z."/>
            <person name="Zhu L."/>
            <person name="Gill N."/>
            <person name="Joshi T."/>
            <person name="Libault M."/>
            <person name="Sethuraman A."/>
            <person name="Zhang X.-C."/>
            <person name="Shinozaki K."/>
            <person name="Nguyen H.T."/>
            <person name="Wing R.A."/>
            <person name="Cregan P."/>
            <person name="Specht J."/>
            <person name="Grimwood J."/>
            <person name="Rokhsar D."/>
            <person name="Stacey G."/>
            <person name="Shoemaker R.C."/>
            <person name="Jackson S.A."/>
        </authorList>
    </citation>
    <scope>NUCLEOTIDE SEQUENCE [LARGE SCALE GENOMIC DNA]</scope>
    <source>
        <strain evidence="3">cv. Williams 82</strain>
        <tissue evidence="2">Callus</tissue>
    </source>
</reference>
<evidence type="ECO:0000313" key="3">
    <source>
        <dbReference type="EnsemblPlants" id="KRH48315"/>
    </source>
</evidence>
<proteinExistence type="predicted"/>
<reference evidence="3" key="2">
    <citation type="submission" date="2018-02" db="UniProtKB">
        <authorList>
            <consortium name="EnsemblPlants"/>
        </authorList>
    </citation>
    <scope>IDENTIFICATION</scope>
    <source>
        <strain evidence="3">Williams 82</strain>
    </source>
</reference>
<dbReference type="EMBL" id="CM000840">
    <property type="protein sequence ID" value="KRH48315.1"/>
    <property type="molecule type" value="Genomic_DNA"/>
</dbReference>
<protein>
    <submittedName>
        <fullName evidence="2 3">Uncharacterized protein</fullName>
    </submittedName>
</protein>
<evidence type="ECO:0000313" key="2">
    <source>
        <dbReference type="EMBL" id="KRH48315.1"/>
    </source>
</evidence>
<dbReference type="HOGENOM" id="CLU_2692722_0_0_1"/>
<dbReference type="AlphaFoldDB" id="I1KIL3"/>
<evidence type="ECO:0000256" key="1">
    <source>
        <dbReference type="SAM" id="Phobius"/>
    </source>
</evidence>
<evidence type="ECO:0000313" key="4">
    <source>
        <dbReference type="Proteomes" id="UP000008827"/>
    </source>
</evidence>
<sequence>MFSLLFFPYFFSVTTVIRVSLAPRWNLEVSPQALVFGLTMGLMFNPGLVIIILCLYWSLFTVFSSLASLILCLV</sequence>
<keyword evidence="4" id="KW-1185">Reference proteome</keyword>
<keyword evidence="1" id="KW-0812">Transmembrane</keyword>
<feature type="transmembrane region" description="Helical" evidence="1">
    <location>
        <begin position="42"/>
        <end position="73"/>
    </location>
</feature>
<keyword evidence="1" id="KW-1133">Transmembrane helix</keyword>
<gene>
    <name evidence="2" type="ORF">GLYMA_07G082300</name>
</gene>
<reference evidence="2" key="3">
    <citation type="submission" date="2018-07" db="EMBL/GenBank/DDBJ databases">
        <title>WGS assembly of Glycine max.</title>
        <authorList>
            <person name="Schmutz J."/>
            <person name="Cannon S."/>
            <person name="Schlueter J."/>
            <person name="Ma J."/>
            <person name="Mitros T."/>
            <person name="Nelson W."/>
            <person name="Hyten D."/>
            <person name="Song Q."/>
            <person name="Thelen J."/>
            <person name="Cheng J."/>
            <person name="Xu D."/>
            <person name="Hellsten U."/>
            <person name="May G."/>
            <person name="Yu Y."/>
            <person name="Sakurai T."/>
            <person name="Umezawa T."/>
            <person name="Bhattacharyya M."/>
            <person name="Sandhu D."/>
            <person name="Valliyodan B."/>
            <person name="Lindquist E."/>
            <person name="Peto M."/>
            <person name="Grant D."/>
            <person name="Shu S."/>
            <person name="Goodstein D."/>
            <person name="Barry K."/>
            <person name="Futrell-Griggs M."/>
            <person name="Abernathy B."/>
            <person name="Du J."/>
            <person name="Tian Z."/>
            <person name="Zhu L."/>
            <person name="Gill N."/>
            <person name="Joshi T."/>
            <person name="Libault M."/>
            <person name="Sethuraman A."/>
            <person name="Zhang X."/>
            <person name="Shinozaki K."/>
            <person name="Nguyen H."/>
            <person name="Wing R."/>
            <person name="Cregan P."/>
            <person name="Specht J."/>
            <person name="Grimwood J."/>
            <person name="Rokhsar D."/>
            <person name="Stacey G."/>
            <person name="Shoemaker R."/>
            <person name="Jackson S."/>
        </authorList>
    </citation>
    <scope>NUCLEOTIDE SEQUENCE</scope>
    <source>
        <tissue evidence="2">Callus</tissue>
    </source>
</reference>
<dbReference type="PaxDb" id="3847-GLYMA07G09020.2"/>
<dbReference type="EnsemblPlants" id="KRH48315">
    <property type="protein sequence ID" value="KRH48315"/>
    <property type="gene ID" value="GLYMA_07G082300"/>
</dbReference>
<dbReference type="InParanoid" id="I1KIL3"/>